<dbReference type="STRING" id="1754191.A0A1Y1VC35"/>
<dbReference type="PROSITE" id="PS50054">
    <property type="entry name" value="TYR_PHOSPHATASE_DUAL"/>
    <property type="match status" value="1"/>
</dbReference>
<keyword evidence="3" id="KW-0378">Hydrolase</keyword>
<dbReference type="AlphaFoldDB" id="A0A1Y1VC35"/>
<sequence>MEKNSNICLFSETVKKENENENEEEEKLQPIEEFMFYKKIPSLLVPPLNFAMVSKGIYRSGFPNKKNFAFLKKLHLKSIMYLSSDEYFEENYQFMKENNIQFFQNKIEGNKEPFKEISIEDISNALIKVLDTRNLPMLIHCNKGRHRVGCLIGCLRKLQNFSMNSIFDEYRRFAGPKLQISDQEFIEIFPVNIKLNREYLPESFLKFEKPQF</sequence>
<dbReference type="InterPro" id="IPR004861">
    <property type="entry name" value="Siw14-like"/>
</dbReference>
<dbReference type="GO" id="GO:0016791">
    <property type="term" value="F:phosphatase activity"/>
    <property type="evidence" value="ECO:0007669"/>
    <property type="project" value="InterPro"/>
</dbReference>
<dbReference type="PRINTS" id="PR01911">
    <property type="entry name" value="PFDSPHPHTASE"/>
</dbReference>
<dbReference type="SUPFAM" id="SSF52799">
    <property type="entry name" value="(Phosphotyrosine protein) phosphatases II"/>
    <property type="match status" value="1"/>
</dbReference>
<evidence type="ECO:0000256" key="1">
    <source>
        <dbReference type="ARBA" id="ARBA00004496"/>
    </source>
</evidence>
<feature type="domain" description="Tyrosine-protein phosphatase" evidence="4">
    <location>
        <begin position="49"/>
        <end position="202"/>
    </location>
</feature>
<dbReference type="Proteomes" id="UP000193719">
    <property type="component" value="Unassembled WGS sequence"/>
</dbReference>
<dbReference type="PANTHER" id="PTHR31126">
    <property type="entry name" value="TYROSINE-PROTEIN PHOSPHATASE"/>
    <property type="match status" value="1"/>
</dbReference>
<keyword evidence="6" id="KW-1185">Reference proteome</keyword>
<dbReference type="Gene3D" id="3.90.190.10">
    <property type="entry name" value="Protein tyrosine phosphatase superfamily"/>
    <property type="match status" value="1"/>
</dbReference>
<evidence type="ECO:0000313" key="5">
    <source>
        <dbReference type="EMBL" id="ORX52229.1"/>
    </source>
</evidence>
<protein>
    <recommendedName>
        <fullName evidence="4">Tyrosine-protein phosphatase domain-containing protein</fullName>
    </recommendedName>
</protein>
<dbReference type="OrthoDB" id="6375174at2759"/>
<reference evidence="5 6" key="1">
    <citation type="submission" date="2016-08" db="EMBL/GenBank/DDBJ databases">
        <title>Genomes of anaerobic fungi encode conserved fungal cellulosomes for biomass hydrolysis.</title>
        <authorList>
            <consortium name="DOE Joint Genome Institute"/>
            <person name="Haitjema C.H."/>
            <person name="Gilmore S.P."/>
            <person name="Henske J.K."/>
            <person name="Solomon K.V."/>
            <person name="De Groot R."/>
            <person name="Kuo A."/>
            <person name="Mondo S.J."/>
            <person name="Salamov A.A."/>
            <person name="Labutti K."/>
            <person name="Zhao Z."/>
            <person name="Chiniquy J."/>
            <person name="Barry K."/>
            <person name="Brewer H.M."/>
            <person name="Purvine S.O."/>
            <person name="Wright A.T."/>
            <person name="Boxma B."/>
            <person name="Van Alen T."/>
            <person name="Hackstein J.H."/>
            <person name="Baker S.E."/>
            <person name="Grigoriev I.V."/>
            <person name="O'Malley M.A."/>
        </authorList>
    </citation>
    <scope>NUCLEOTIDE SEQUENCE [LARGE SCALE GENOMIC DNA]</scope>
    <source>
        <strain evidence="6">finn</strain>
    </source>
</reference>
<dbReference type="InterPro" id="IPR020428">
    <property type="entry name" value="PFA-DSPs"/>
</dbReference>
<evidence type="ECO:0000313" key="6">
    <source>
        <dbReference type="Proteomes" id="UP000193719"/>
    </source>
</evidence>
<dbReference type="FunFam" id="3.90.190.10:FF:000035">
    <property type="entry name" value="Tyrosine phosphatase, putative"/>
    <property type="match status" value="1"/>
</dbReference>
<dbReference type="Pfam" id="PF03162">
    <property type="entry name" value="Y_phosphatase2"/>
    <property type="match status" value="1"/>
</dbReference>
<dbReference type="InterPro" id="IPR029021">
    <property type="entry name" value="Prot-tyrosine_phosphatase-like"/>
</dbReference>
<evidence type="ECO:0000256" key="3">
    <source>
        <dbReference type="ARBA" id="ARBA00022801"/>
    </source>
</evidence>
<evidence type="ECO:0000259" key="4">
    <source>
        <dbReference type="PROSITE" id="PS50054"/>
    </source>
</evidence>
<accession>A0A1Y1VC35</accession>
<dbReference type="GO" id="GO:0005737">
    <property type="term" value="C:cytoplasm"/>
    <property type="evidence" value="ECO:0007669"/>
    <property type="project" value="UniProtKB-SubCell"/>
</dbReference>
<dbReference type="EMBL" id="MCFH01000016">
    <property type="protein sequence ID" value="ORX52229.1"/>
    <property type="molecule type" value="Genomic_DNA"/>
</dbReference>
<keyword evidence="2" id="KW-0963">Cytoplasm</keyword>
<dbReference type="GO" id="GO:0052840">
    <property type="term" value="F:inositol diphosphate tetrakisphosphate diphosphatase activity"/>
    <property type="evidence" value="ECO:0007669"/>
    <property type="project" value="TreeGrafter"/>
</dbReference>
<comment type="caution">
    <text evidence="5">The sequence shown here is derived from an EMBL/GenBank/DDBJ whole genome shotgun (WGS) entry which is preliminary data.</text>
</comment>
<organism evidence="5 6">
    <name type="scientific">Piromyces finnis</name>
    <dbReference type="NCBI Taxonomy" id="1754191"/>
    <lineage>
        <taxon>Eukaryota</taxon>
        <taxon>Fungi</taxon>
        <taxon>Fungi incertae sedis</taxon>
        <taxon>Chytridiomycota</taxon>
        <taxon>Chytridiomycota incertae sedis</taxon>
        <taxon>Neocallimastigomycetes</taxon>
        <taxon>Neocallimastigales</taxon>
        <taxon>Neocallimastigaceae</taxon>
        <taxon>Piromyces</taxon>
    </lineage>
</organism>
<comment type="subcellular location">
    <subcellularLocation>
        <location evidence="1">Cytoplasm</location>
    </subcellularLocation>
</comment>
<dbReference type="InterPro" id="IPR020422">
    <property type="entry name" value="TYR_PHOSPHATASE_DUAL_dom"/>
</dbReference>
<dbReference type="PANTHER" id="PTHR31126:SF48">
    <property type="entry name" value="INOSITOL PHOSPHATASE SIW14"/>
    <property type="match status" value="1"/>
</dbReference>
<proteinExistence type="predicted"/>
<dbReference type="CDD" id="cd14528">
    <property type="entry name" value="PFA-DSP_Siw14"/>
    <property type="match status" value="1"/>
</dbReference>
<name>A0A1Y1VC35_9FUNG</name>
<reference evidence="5 6" key="2">
    <citation type="submission" date="2016-08" db="EMBL/GenBank/DDBJ databases">
        <title>Pervasive Adenine N6-methylation of Active Genes in Fungi.</title>
        <authorList>
            <consortium name="DOE Joint Genome Institute"/>
            <person name="Mondo S.J."/>
            <person name="Dannebaum R.O."/>
            <person name="Kuo R.C."/>
            <person name="Labutti K."/>
            <person name="Haridas S."/>
            <person name="Kuo A."/>
            <person name="Salamov A."/>
            <person name="Ahrendt S.R."/>
            <person name="Lipzen A."/>
            <person name="Sullivan W."/>
            <person name="Andreopoulos W.B."/>
            <person name="Clum A."/>
            <person name="Lindquist E."/>
            <person name="Daum C."/>
            <person name="Ramamoorthy G.K."/>
            <person name="Gryganskyi A."/>
            <person name="Culley D."/>
            <person name="Magnuson J.K."/>
            <person name="James T.Y."/>
            <person name="O'Malley M.A."/>
            <person name="Stajich J.E."/>
            <person name="Spatafora J.W."/>
            <person name="Visel A."/>
            <person name="Grigoriev I.V."/>
        </authorList>
    </citation>
    <scope>NUCLEOTIDE SEQUENCE [LARGE SCALE GENOMIC DNA]</scope>
    <source>
        <strain evidence="6">finn</strain>
    </source>
</reference>
<gene>
    <name evidence="5" type="ORF">BCR36DRAFT_411669</name>
</gene>
<evidence type="ECO:0000256" key="2">
    <source>
        <dbReference type="ARBA" id="ARBA00022490"/>
    </source>
</evidence>